<dbReference type="SUPFAM" id="SSF56349">
    <property type="entry name" value="DNA breaking-rejoining enzymes"/>
    <property type="match status" value="1"/>
</dbReference>
<dbReference type="AlphaFoldDB" id="A0A252F7C6"/>
<dbReference type="Pfam" id="PF00589">
    <property type="entry name" value="Phage_integrase"/>
    <property type="match status" value="1"/>
</dbReference>
<evidence type="ECO:0008006" key="7">
    <source>
        <dbReference type="Google" id="ProtNLM"/>
    </source>
</evidence>
<dbReference type="InterPro" id="IPR010982">
    <property type="entry name" value="Lambda_DNA-bd_dom_sf"/>
</dbReference>
<dbReference type="PANTHER" id="PTHR30349">
    <property type="entry name" value="PHAGE INTEGRASE-RELATED"/>
    <property type="match status" value="1"/>
</dbReference>
<keyword evidence="2" id="KW-0233">DNA recombination</keyword>
<keyword evidence="6" id="KW-1185">Reference proteome</keyword>
<sequence>MASIEARKNKAGEITSYRIVVSGGFDYTGKRIKHTKLWTPDKKMTARQLDKALSRAVADFEREIEQGFQTDNRQTFAQYAEYVIALKERSGIKPRTIDRYRELLPRINQAIGHLKLAEIRPQHLNSFYANLGEQGIRADGSKAVAKVDMAALLKKRRLSKAAVSRKAGISAATMTNATRGDQITQEKAEAIAAALEMKLADLFELRQDTRPLSDKTILEHHRLISTILNQAEREMLVQYNAAAKAMPPKTKKKNPTYYQPEEMDVILDALETAPLKWKTLTYFLIDTGCRRGEAAGLKWESIDIDSGIVTIERALLYDAQRGIYEGTTKTGKNRTVHIAAETIALLKRLRVKQMSDRLASGDLWNDTGYVFTRDNGLPLNPDSITDWLNKFSRDKGLPHIHPHAFRHTAASMMISEGVDLVTTAHELGHANASTTATIYAHQIEEAQAKATEARASVFSRRKQA</sequence>
<dbReference type="Gene3D" id="1.10.150.130">
    <property type="match status" value="1"/>
</dbReference>
<gene>
    <name evidence="5" type="ORF">CBW42_00095</name>
</gene>
<dbReference type="Gene3D" id="1.10.260.40">
    <property type="entry name" value="lambda repressor-like DNA-binding domains"/>
    <property type="match status" value="1"/>
</dbReference>
<dbReference type="CDD" id="cd01189">
    <property type="entry name" value="INT_ICEBs1_C_like"/>
    <property type="match status" value="1"/>
</dbReference>
<dbReference type="InterPro" id="IPR013762">
    <property type="entry name" value="Integrase-like_cat_sf"/>
</dbReference>
<dbReference type="Gene3D" id="1.10.443.10">
    <property type="entry name" value="Intergrase catalytic core"/>
    <property type="match status" value="1"/>
</dbReference>
<dbReference type="GO" id="GO:0015074">
    <property type="term" value="P:DNA integration"/>
    <property type="evidence" value="ECO:0007669"/>
    <property type="project" value="InterPro"/>
</dbReference>
<feature type="domain" description="Tyr recombinase" evidence="4">
    <location>
        <begin position="253"/>
        <end position="452"/>
    </location>
</feature>
<comment type="caution">
    <text evidence="5">The sequence shown here is derived from an EMBL/GenBank/DDBJ whole genome shotgun (WGS) entry which is preliminary data.</text>
</comment>
<evidence type="ECO:0000313" key="6">
    <source>
        <dbReference type="Proteomes" id="UP000194903"/>
    </source>
</evidence>
<dbReference type="Proteomes" id="UP000194903">
    <property type="component" value="Unassembled WGS sequence"/>
</dbReference>
<dbReference type="InterPro" id="IPR001387">
    <property type="entry name" value="Cro/C1-type_HTH"/>
</dbReference>
<dbReference type="PANTHER" id="PTHR30349:SF91">
    <property type="entry name" value="INTA PROTEIN"/>
    <property type="match status" value="1"/>
</dbReference>
<dbReference type="GO" id="GO:0006310">
    <property type="term" value="P:DNA recombination"/>
    <property type="evidence" value="ECO:0007669"/>
    <property type="project" value="UniProtKB-KW"/>
</dbReference>
<dbReference type="InterPro" id="IPR050090">
    <property type="entry name" value="Tyrosine_recombinase_XerCD"/>
</dbReference>
<dbReference type="PROSITE" id="PS51898">
    <property type="entry name" value="TYR_RECOMBINASE"/>
    <property type="match status" value="1"/>
</dbReference>
<dbReference type="InterPro" id="IPR010998">
    <property type="entry name" value="Integrase_recombinase_N"/>
</dbReference>
<evidence type="ECO:0000259" key="3">
    <source>
        <dbReference type="PROSITE" id="PS50943"/>
    </source>
</evidence>
<keyword evidence="1" id="KW-0238">DNA-binding</keyword>
<dbReference type="EMBL" id="NHOC01000001">
    <property type="protein sequence ID" value="OUM21669.1"/>
    <property type="molecule type" value="Genomic_DNA"/>
</dbReference>
<evidence type="ECO:0000313" key="5">
    <source>
        <dbReference type="EMBL" id="OUM21669.1"/>
    </source>
</evidence>
<feature type="domain" description="HTH cro/C1-type" evidence="3">
    <location>
        <begin position="149"/>
        <end position="202"/>
    </location>
</feature>
<dbReference type="InterPro" id="IPR002104">
    <property type="entry name" value="Integrase_catalytic"/>
</dbReference>
<evidence type="ECO:0000256" key="1">
    <source>
        <dbReference type="ARBA" id="ARBA00023125"/>
    </source>
</evidence>
<dbReference type="RefSeq" id="WP_087016555.1">
    <property type="nucleotide sequence ID" value="NZ_NHOC01000001.1"/>
</dbReference>
<dbReference type="InterPro" id="IPR011010">
    <property type="entry name" value="DNA_brk_join_enz"/>
</dbReference>
<dbReference type="OrthoDB" id="9785687at2"/>
<organism evidence="5 6">
    <name type="scientific">Butyricicoccus porcorum</name>
    <dbReference type="NCBI Taxonomy" id="1945634"/>
    <lineage>
        <taxon>Bacteria</taxon>
        <taxon>Bacillati</taxon>
        <taxon>Bacillota</taxon>
        <taxon>Clostridia</taxon>
        <taxon>Eubacteriales</taxon>
        <taxon>Butyricicoccaceae</taxon>
        <taxon>Butyricicoccus</taxon>
    </lineage>
</organism>
<name>A0A252F7C6_9FIRM</name>
<protein>
    <recommendedName>
        <fullName evidence="7">Site-specific integrase</fullName>
    </recommendedName>
</protein>
<reference evidence="5 6" key="1">
    <citation type="submission" date="2017-05" db="EMBL/GenBank/DDBJ databases">
        <title>Butyricicoccus porcorum sp. nov. a butyrate-producing bacterium from the swine intestinal tract.</title>
        <authorList>
            <person name="Trachsel J."/>
            <person name="Humphrey S."/>
            <person name="Allen H.K."/>
        </authorList>
    </citation>
    <scope>NUCLEOTIDE SEQUENCE [LARGE SCALE GENOMIC DNA]</scope>
    <source>
        <strain evidence="5">BB10</strain>
    </source>
</reference>
<dbReference type="GO" id="GO:0003677">
    <property type="term" value="F:DNA binding"/>
    <property type="evidence" value="ECO:0007669"/>
    <property type="project" value="UniProtKB-KW"/>
</dbReference>
<dbReference type="PROSITE" id="PS50943">
    <property type="entry name" value="HTH_CROC1"/>
    <property type="match status" value="1"/>
</dbReference>
<evidence type="ECO:0000259" key="4">
    <source>
        <dbReference type="PROSITE" id="PS51898"/>
    </source>
</evidence>
<evidence type="ECO:0000256" key="2">
    <source>
        <dbReference type="ARBA" id="ARBA00023172"/>
    </source>
</evidence>
<accession>A0A252F7C6</accession>
<proteinExistence type="predicted"/>
<dbReference type="SUPFAM" id="SSF47413">
    <property type="entry name" value="lambda repressor-like DNA-binding domains"/>
    <property type="match status" value="1"/>
</dbReference>
<dbReference type="SMART" id="SM00530">
    <property type="entry name" value="HTH_XRE"/>
    <property type="match status" value="1"/>
</dbReference>
<dbReference type="Pfam" id="PF13443">
    <property type="entry name" value="HTH_26"/>
    <property type="match status" value="1"/>
</dbReference>